<evidence type="ECO:0000313" key="13">
    <source>
        <dbReference type="EMBL" id="KAB1069066.1"/>
    </source>
</evidence>
<keyword evidence="6 10" id="KW-0274">FAD</keyword>
<comment type="function">
    <text evidence="12">Flavin transferase that catalyzes the transfer of the FMN moiety of FAD and its covalent binding to the hydroxyl group of a threonine residue in a target flavoprotein.</text>
</comment>
<dbReference type="EMBL" id="WAAT01000028">
    <property type="protein sequence ID" value="KAB1069066.1"/>
    <property type="molecule type" value="Genomic_DNA"/>
</dbReference>
<comment type="catalytic activity">
    <reaction evidence="9 10 12">
        <text>L-threonyl-[protein] + FAD = FMN-L-threonyl-[protein] + AMP + H(+)</text>
        <dbReference type="Rhea" id="RHEA:36847"/>
        <dbReference type="Rhea" id="RHEA-COMP:11060"/>
        <dbReference type="Rhea" id="RHEA-COMP:11061"/>
        <dbReference type="ChEBI" id="CHEBI:15378"/>
        <dbReference type="ChEBI" id="CHEBI:30013"/>
        <dbReference type="ChEBI" id="CHEBI:57692"/>
        <dbReference type="ChEBI" id="CHEBI:74257"/>
        <dbReference type="ChEBI" id="CHEBI:456215"/>
        <dbReference type="EC" id="2.7.1.180"/>
    </reaction>
</comment>
<feature type="binding site" evidence="11">
    <location>
        <position position="280"/>
    </location>
    <ligand>
        <name>Mg(2+)</name>
        <dbReference type="ChEBI" id="CHEBI:18420"/>
    </ligand>
</feature>
<keyword evidence="12" id="KW-0472">Membrane</keyword>
<evidence type="ECO:0000256" key="12">
    <source>
        <dbReference type="RuleBase" id="RU363002"/>
    </source>
</evidence>
<keyword evidence="5 10" id="KW-0479">Metal-binding</keyword>
<evidence type="ECO:0000256" key="1">
    <source>
        <dbReference type="ARBA" id="ARBA00011955"/>
    </source>
</evidence>
<dbReference type="InterPro" id="IPR003374">
    <property type="entry name" value="ApbE-like_sf"/>
</dbReference>
<evidence type="ECO:0000256" key="6">
    <source>
        <dbReference type="ARBA" id="ARBA00022827"/>
    </source>
</evidence>
<dbReference type="RefSeq" id="WP_150937349.1">
    <property type="nucleotide sequence ID" value="NZ_WAAT01000028.1"/>
</dbReference>
<evidence type="ECO:0000256" key="3">
    <source>
        <dbReference type="ARBA" id="ARBA00022630"/>
    </source>
</evidence>
<keyword evidence="3 10" id="KW-0285">Flavoprotein</keyword>
<dbReference type="AlphaFoldDB" id="A0A6N6MFI4"/>
<reference evidence="13 14" key="1">
    <citation type="submission" date="2019-09" db="EMBL/GenBank/DDBJ databases">
        <authorList>
            <person name="Cao W.R."/>
        </authorList>
    </citation>
    <scope>NUCLEOTIDE SEQUENCE [LARGE SCALE GENOMIC DNA]</scope>
    <source>
        <strain evidence="13 14">B1N29</strain>
    </source>
</reference>
<dbReference type="GO" id="GO:0016740">
    <property type="term" value="F:transferase activity"/>
    <property type="evidence" value="ECO:0007669"/>
    <property type="project" value="UniProtKB-UniRule"/>
</dbReference>
<dbReference type="EC" id="2.7.1.180" evidence="1 10"/>
<comment type="cofactor">
    <cofactor evidence="11">
        <name>Mg(2+)</name>
        <dbReference type="ChEBI" id="CHEBI:18420"/>
    </cofactor>
    <cofactor evidence="11">
        <name>Mn(2+)</name>
        <dbReference type="ChEBI" id="CHEBI:29035"/>
    </cofactor>
    <text evidence="11">Magnesium. Can also use manganese.</text>
</comment>
<evidence type="ECO:0000256" key="11">
    <source>
        <dbReference type="PIRSR" id="PIRSR006268-2"/>
    </source>
</evidence>
<gene>
    <name evidence="13" type="ORF">F6U93_04740</name>
</gene>
<evidence type="ECO:0000313" key="14">
    <source>
        <dbReference type="Proteomes" id="UP000441333"/>
    </source>
</evidence>
<organism evidence="13 14">
    <name type="scientific">Pseudotamlana haliotis</name>
    <dbReference type="NCBI Taxonomy" id="2614804"/>
    <lineage>
        <taxon>Bacteria</taxon>
        <taxon>Pseudomonadati</taxon>
        <taxon>Bacteroidota</taxon>
        <taxon>Flavobacteriia</taxon>
        <taxon>Flavobacteriales</taxon>
        <taxon>Flavobacteriaceae</taxon>
        <taxon>Pseudotamlana</taxon>
    </lineage>
</organism>
<keyword evidence="14" id="KW-1185">Reference proteome</keyword>
<keyword evidence="7 10" id="KW-0460">Magnesium</keyword>
<dbReference type="Pfam" id="PF02424">
    <property type="entry name" value="ApbE"/>
    <property type="match status" value="1"/>
</dbReference>
<evidence type="ECO:0000256" key="7">
    <source>
        <dbReference type="ARBA" id="ARBA00022842"/>
    </source>
</evidence>
<protein>
    <recommendedName>
        <fullName evidence="2 10">FAD:protein FMN transferase</fullName>
        <ecNumber evidence="1 10">2.7.1.180</ecNumber>
    </recommendedName>
    <alternativeName>
        <fullName evidence="8 10">Flavin transferase</fullName>
    </alternativeName>
</protein>
<dbReference type="PANTHER" id="PTHR30040">
    <property type="entry name" value="THIAMINE BIOSYNTHESIS LIPOPROTEIN APBE"/>
    <property type="match status" value="1"/>
</dbReference>
<keyword evidence="12" id="KW-1003">Cell membrane</keyword>
<name>A0A6N6MFI4_9FLAO</name>
<feature type="binding site" evidence="11">
    <location>
        <position position="159"/>
    </location>
    <ligand>
        <name>Mg(2+)</name>
        <dbReference type="ChEBI" id="CHEBI:18420"/>
    </ligand>
</feature>
<evidence type="ECO:0000256" key="8">
    <source>
        <dbReference type="ARBA" id="ARBA00031306"/>
    </source>
</evidence>
<dbReference type="PANTHER" id="PTHR30040:SF2">
    <property type="entry name" value="FAD:PROTEIN FMN TRANSFERASE"/>
    <property type="match status" value="1"/>
</dbReference>
<dbReference type="GO" id="GO:0046872">
    <property type="term" value="F:metal ion binding"/>
    <property type="evidence" value="ECO:0007669"/>
    <property type="project" value="UniProtKB-UniRule"/>
</dbReference>
<sequence length="324" mass="36250">MKQITFIIALLALVSCKKEIQNTKLVGDVFGTTYAVTYNSDVNYTPQFDSLFVVINNSMSTYQDNSIISRLNENEIVEVDDHFITVYKASKAICEETDGAFDPTIGAVVNAWDFGPKGEIEELDTLSIDWLMRSVGLKQVSLIDNKIIKPKGTFLDFNAIAKGYGVDVIGEYLESQNINDYLVEIGGEIRTRGINAEKQKPWKVGIESPNFEGEHDILDVVILKDEAMATSGTYRKFKIDKDGKRYAHIIDPKTGFPSKTNLLSISVIHENCMTADAYATAFKAMGLEKVKTFAKDHPELKVYLIFENDNQELETLALNGFPEN</sequence>
<keyword evidence="12" id="KW-0449">Lipoprotein</keyword>
<evidence type="ECO:0000256" key="9">
    <source>
        <dbReference type="ARBA" id="ARBA00048540"/>
    </source>
</evidence>
<comment type="similarity">
    <text evidence="10 12">Belongs to the ApbE family.</text>
</comment>
<accession>A0A6N6MFI4</accession>
<dbReference type="PROSITE" id="PS51257">
    <property type="entry name" value="PROKAR_LIPOPROTEIN"/>
    <property type="match status" value="1"/>
</dbReference>
<keyword evidence="12" id="KW-0997">Cell inner membrane</keyword>
<evidence type="ECO:0000256" key="5">
    <source>
        <dbReference type="ARBA" id="ARBA00022723"/>
    </source>
</evidence>
<dbReference type="PIRSF" id="PIRSF006268">
    <property type="entry name" value="ApbE"/>
    <property type="match status" value="1"/>
</dbReference>
<comment type="caution">
    <text evidence="13">The sequence shown here is derived from an EMBL/GenBank/DDBJ whole genome shotgun (WGS) entry which is preliminary data.</text>
</comment>
<comment type="subcellular location">
    <subcellularLocation>
        <location evidence="12">Cell inner membrane</location>
        <topology evidence="12">Lipid-anchor</topology>
        <orientation evidence="12">Periplasmic side</orientation>
    </subcellularLocation>
</comment>
<evidence type="ECO:0000256" key="10">
    <source>
        <dbReference type="PIRNR" id="PIRNR006268"/>
    </source>
</evidence>
<dbReference type="SUPFAM" id="SSF143631">
    <property type="entry name" value="ApbE-like"/>
    <property type="match status" value="1"/>
</dbReference>
<dbReference type="Proteomes" id="UP000441333">
    <property type="component" value="Unassembled WGS sequence"/>
</dbReference>
<dbReference type="InterPro" id="IPR024932">
    <property type="entry name" value="ApbE"/>
</dbReference>
<evidence type="ECO:0000256" key="2">
    <source>
        <dbReference type="ARBA" id="ARBA00016337"/>
    </source>
</evidence>
<evidence type="ECO:0000256" key="4">
    <source>
        <dbReference type="ARBA" id="ARBA00022679"/>
    </source>
</evidence>
<feature type="binding site" evidence="11">
    <location>
        <position position="276"/>
    </location>
    <ligand>
        <name>Mg(2+)</name>
        <dbReference type="ChEBI" id="CHEBI:18420"/>
    </ligand>
</feature>
<dbReference type="GO" id="GO:0005886">
    <property type="term" value="C:plasma membrane"/>
    <property type="evidence" value="ECO:0007669"/>
    <property type="project" value="UniProtKB-SubCell"/>
</dbReference>
<dbReference type="Gene3D" id="3.10.520.10">
    <property type="entry name" value="ApbE-like domains"/>
    <property type="match status" value="1"/>
</dbReference>
<proteinExistence type="inferred from homology"/>
<keyword evidence="4 10" id="KW-0808">Transferase</keyword>